<organism evidence="1 2">
    <name type="scientific">Succinivibrio dextrinosolvens DSM 3072</name>
    <dbReference type="NCBI Taxonomy" id="1123324"/>
    <lineage>
        <taxon>Bacteria</taxon>
        <taxon>Pseudomonadati</taxon>
        <taxon>Pseudomonadota</taxon>
        <taxon>Gammaproteobacteria</taxon>
        <taxon>Aeromonadales</taxon>
        <taxon>Succinivibrionaceae</taxon>
        <taxon>Succinivibrio</taxon>
    </lineage>
</organism>
<evidence type="ECO:0000313" key="2">
    <source>
        <dbReference type="Proteomes" id="UP000242432"/>
    </source>
</evidence>
<proteinExistence type="predicted"/>
<dbReference type="EMBL" id="FUXX01000020">
    <property type="protein sequence ID" value="SKA62945.1"/>
    <property type="molecule type" value="Genomic_DNA"/>
</dbReference>
<protein>
    <submittedName>
        <fullName evidence="1">Uncharacterized protein</fullName>
    </submittedName>
</protein>
<sequence length="79" mass="9217">MSSLTEKDSLLEEVSATASFICYRFRFDAPKPREILRTEELSDFLYSASPDKINAEKIRKELEELKKPYLNKPVVLFDD</sequence>
<dbReference type="Proteomes" id="UP000242432">
    <property type="component" value="Unassembled WGS sequence"/>
</dbReference>
<gene>
    <name evidence="1" type="ORF">SAMN02745213_01338</name>
</gene>
<dbReference type="AlphaFoldDB" id="A0A1T4VDA0"/>
<keyword evidence="2" id="KW-1185">Reference proteome</keyword>
<name>A0A1T4VDA0_9GAMM</name>
<accession>A0A1T4VDA0</accession>
<reference evidence="2" key="1">
    <citation type="submission" date="2017-02" db="EMBL/GenBank/DDBJ databases">
        <authorList>
            <person name="Varghese N."/>
            <person name="Submissions S."/>
        </authorList>
    </citation>
    <scope>NUCLEOTIDE SEQUENCE [LARGE SCALE GENOMIC DNA]</scope>
    <source>
        <strain evidence="2">DSM 3072</strain>
    </source>
</reference>
<dbReference type="RefSeq" id="WP_078928814.1">
    <property type="nucleotide sequence ID" value="NZ_FUXX01000020.1"/>
</dbReference>
<evidence type="ECO:0000313" key="1">
    <source>
        <dbReference type="EMBL" id="SKA62945.1"/>
    </source>
</evidence>